<feature type="region of interest" description="Disordered" evidence="1">
    <location>
        <begin position="49"/>
        <end position="85"/>
    </location>
</feature>
<accession>R0J144</accession>
<organism evidence="2 3">
    <name type="scientific">Exserohilum turcicum (strain 28A)</name>
    <name type="common">Northern leaf blight fungus</name>
    <name type="synonym">Setosphaeria turcica</name>
    <dbReference type="NCBI Taxonomy" id="671987"/>
    <lineage>
        <taxon>Eukaryota</taxon>
        <taxon>Fungi</taxon>
        <taxon>Dikarya</taxon>
        <taxon>Ascomycota</taxon>
        <taxon>Pezizomycotina</taxon>
        <taxon>Dothideomycetes</taxon>
        <taxon>Pleosporomycetidae</taxon>
        <taxon>Pleosporales</taxon>
        <taxon>Pleosporineae</taxon>
        <taxon>Pleosporaceae</taxon>
        <taxon>Exserohilum</taxon>
    </lineage>
</organism>
<dbReference type="OrthoDB" id="3797060at2759"/>
<evidence type="ECO:0000256" key="1">
    <source>
        <dbReference type="SAM" id="MobiDB-lite"/>
    </source>
</evidence>
<evidence type="ECO:0000313" key="3">
    <source>
        <dbReference type="Proteomes" id="UP000016935"/>
    </source>
</evidence>
<keyword evidence="3" id="KW-1185">Reference proteome</keyword>
<proteinExistence type="predicted"/>
<dbReference type="HOGENOM" id="CLU_645849_0_0_1"/>
<protein>
    <submittedName>
        <fullName evidence="2">Uncharacterized protein</fullName>
    </submittedName>
</protein>
<name>R0J144_EXST2</name>
<gene>
    <name evidence="2" type="ORF">SETTUDRAFT_24789</name>
</gene>
<reference evidence="2 3" key="2">
    <citation type="journal article" date="2013" name="PLoS Genet.">
        <title>Comparative genome structure, secondary metabolite, and effector coding capacity across Cochliobolus pathogens.</title>
        <authorList>
            <person name="Condon B.J."/>
            <person name="Leng Y."/>
            <person name="Wu D."/>
            <person name="Bushley K.E."/>
            <person name="Ohm R.A."/>
            <person name="Otillar R."/>
            <person name="Martin J."/>
            <person name="Schackwitz W."/>
            <person name="Grimwood J."/>
            <person name="MohdZainudin N."/>
            <person name="Xue C."/>
            <person name="Wang R."/>
            <person name="Manning V.A."/>
            <person name="Dhillon B."/>
            <person name="Tu Z.J."/>
            <person name="Steffenson B.J."/>
            <person name="Salamov A."/>
            <person name="Sun H."/>
            <person name="Lowry S."/>
            <person name="LaButti K."/>
            <person name="Han J."/>
            <person name="Copeland A."/>
            <person name="Lindquist E."/>
            <person name="Barry K."/>
            <person name="Schmutz J."/>
            <person name="Baker S.E."/>
            <person name="Ciuffetti L.M."/>
            <person name="Grigoriev I.V."/>
            <person name="Zhong S."/>
            <person name="Turgeon B.G."/>
        </authorList>
    </citation>
    <scope>NUCLEOTIDE SEQUENCE [LARGE SCALE GENOMIC DNA]</scope>
    <source>
        <strain evidence="3">28A</strain>
    </source>
</reference>
<dbReference type="RefSeq" id="XP_008021196.1">
    <property type="nucleotide sequence ID" value="XM_008023005.1"/>
</dbReference>
<sequence length="425" mass="49160">MSKHARSSRDAELVFHGNGTVLKPNHITRYIYPSLCDYPLGCLRLQPPANASSRARPQGSGSWGPDGHNFLTTTNTPSPPTHPAFPNEAAFCRWSRSHLEKEKKSSNPLARAMARISKFPGNTLLESGKFQLRRGESMVYVVKRTSCVLLEDTEKQGFGREEERYMVECGKWREWMPPMIKGLEYDCRGKLQPNEADPLTKFFRCMHCKTLIPHTIDRTMTLLPRELNFWRWKISMRRLEKEATEYWLVRLQSLPHSGWFPDIPPDWDADRQARCIRVYVRYADAVAFMEQVPIKVWSMLPYGFRLDNPVESVEARALHDALKTALRALSISRKTFNTKEIMEHMLRVGKTALKPVVVQDASARLGNPVTPPGYEAYRDFLCEWTARGVFMCPVGRMDLLEFMHKMEVNAETAWWKDERDVFFDP</sequence>
<dbReference type="Proteomes" id="UP000016935">
    <property type="component" value="Unassembled WGS sequence"/>
</dbReference>
<evidence type="ECO:0000313" key="2">
    <source>
        <dbReference type="EMBL" id="EOA90650.1"/>
    </source>
</evidence>
<dbReference type="AlphaFoldDB" id="R0J144"/>
<reference evidence="2 3" key="1">
    <citation type="journal article" date="2012" name="PLoS Pathog.">
        <title>Diverse lifestyles and strategies of plant pathogenesis encoded in the genomes of eighteen Dothideomycetes fungi.</title>
        <authorList>
            <person name="Ohm R.A."/>
            <person name="Feau N."/>
            <person name="Henrissat B."/>
            <person name="Schoch C.L."/>
            <person name="Horwitz B.A."/>
            <person name="Barry K.W."/>
            <person name="Condon B.J."/>
            <person name="Copeland A.C."/>
            <person name="Dhillon B."/>
            <person name="Glaser F."/>
            <person name="Hesse C.N."/>
            <person name="Kosti I."/>
            <person name="LaButti K."/>
            <person name="Lindquist E.A."/>
            <person name="Lucas S."/>
            <person name="Salamov A.A."/>
            <person name="Bradshaw R.E."/>
            <person name="Ciuffetti L."/>
            <person name="Hamelin R.C."/>
            <person name="Kema G.H.J."/>
            <person name="Lawrence C."/>
            <person name="Scott J.A."/>
            <person name="Spatafora J.W."/>
            <person name="Turgeon B.G."/>
            <person name="de Wit P.J.G.M."/>
            <person name="Zhong S."/>
            <person name="Goodwin S.B."/>
            <person name="Grigoriev I.V."/>
        </authorList>
    </citation>
    <scope>NUCLEOTIDE SEQUENCE [LARGE SCALE GENOMIC DNA]</scope>
    <source>
        <strain evidence="3">28A</strain>
    </source>
</reference>
<dbReference type="GeneID" id="19402834"/>
<dbReference type="EMBL" id="KB908482">
    <property type="protein sequence ID" value="EOA90650.1"/>
    <property type="molecule type" value="Genomic_DNA"/>
</dbReference>